<feature type="transmembrane region" description="Helical" evidence="2">
    <location>
        <begin position="108"/>
        <end position="127"/>
    </location>
</feature>
<feature type="chain" id="PRO_5018111044" evidence="3">
    <location>
        <begin position="20"/>
        <end position="371"/>
    </location>
</feature>
<dbReference type="EMBL" id="ML119789">
    <property type="protein sequence ID" value="RPA74485.1"/>
    <property type="molecule type" value="Genomic_DNA"/>
</dbReference>
<keyword evidence="2" id="KW-0472">Membrane</keyword>
<feature type="transmembrane region" description="Helical" evidence="2">
    <location>
        <begin position="139"/>
        <end position="158"/>
    </location>
</feature>
<dbReference type="AlphaFoldDB" id="A0A3N4HKX5"/>
<keyword evidence="5" id="KW-1185">Reference proteome</keyword>
<evidence type="ECO:0000256" key="2">
    <source>
        <dbReference type="SAM" id="Phobius"/>
    </source>
</evidence>
<name>A0A3N4HKX5_ASCIM</name>
<gene>
    <name evidence="4" type="ORF">BJ508DRAFT_333049</name>
</gene>
<feature type="compositionally biased region" description="Basic and acidic residues" evidence="1">
    <location>
        <begin position="257"/>
        <end position="271"/>
    </location>
</feature>
<protein>
    <submittedName>
        <fullName evidence="4">Uncharacterized protein</fullName>
    </submittedName>
</protein>
<accession>A0A3N4HKX5</accession>
<feature type="compositionally biased region" description="Low complexity" evidence="1">
    <location>
        <begin position="286"/>
        <end position="304"/>
    </location>
</feature>
<feature type="compositionally biased region" description="Acidic residues" evidence="1">
    <location>
        <begin position="246"/>
        <end position="255"/>
    </location>
</feature>
<feature type="signal peptide" evidence="3">
    <location>
        <begin position="1"/>
        <end position="19"/>
    </location>
</feature>
<evidence type="ECO:0000313" key="5">
    <source>
        <dbReference type="Proteomes" id="UP000275078"/>
    </source>
</evidence>
<feature type="region of interest" description="Disordered" evidence="1">
    <location>
        <begin position="246"/>
        <end position="304"/>
    </location>
</feature>
<keyword evidence="3" id="KW-0732">Signal</keyword>
<keyword evidence="2" id="KW-1133">Transmembrane helix</keyword>
<organism evidence="4 5">
    <name type="scientific">Ascobolus immersus RN42</name>
    <dbReference type="NCBI Taxonomy" id="1160509"/>
    <lineage>
        <taxon>Eukaryota</taxon>
        <taxon>Fungi</taxon>
        <taxon>Dikarya</taxon>
        <taxon>Ascomycota</taxon>
        <taxon>Pezizomycotina</taxon>
        <taxon>Pezizomycetes</taxon>
        <taxon>Pezizales</taxon>
        <taxon>Ascobolaceae</taxon>
        <taxon>Ascobolus</taxon>
    </lineage>
</organism>
<keyword evidence="2" id="KW-0812">Transmembrane</keyword>
<proteinExistence type="predicted"/>
<evidence type="ECO:0000256" key="3">
    <source>
        <dbReference type="SAM" id="SignalP"/>
    </source>
</evidence>
<sequence length="371" mass="40950">MRQHFSAWFLLGQLLLTHLNNSPLLLSTAPGLPHPHLRNFHSVFADNHLSSINSALTNLTSRLTPPTSTMASKPSFWATLCKVLKNPCRTIKAVYDTDYFRRNRNEKLANITATCLIVFFYIVEGMFKFVSFVDVKQVGFWLPFAIGLPLTLLGSLFLNLPYSDQALRKSFRVAGGSLLVAAFFCDWARDTQGTPGTKDYQVGMSAGAGLLKVVAIPSCALAQTLFGVENLFWKFKANYRLDDTEEDSESQELVDFESGRVEQDVQVERGRMQPLSAESSTGRQVSPKSQDSESSSPSRSQPQSFAAYAAAQLLSVPSRILSRTTSNTDIGVQKVSSSSRPESRRHKTGTDLEMSSLIGRDLDGDGEDSDD</sequence>
<evidence type="ECO:0000256" key="1">
    <source>
        <dbReference type="SAM" id="MobiDB-lite"/>
    </source>
</evidence>
<reference evidence="4 5" key="1">
    <citation type="journal article" date="2018" name="Nat. Ecol. Evol.">
        <title>Pezizomycetes genomes reveal the molecular basis of ectomycorrhizal truffle lifestyle.</title>
        <authorList>
            <person name="Murat C."/>
            <person name="Payen T."/>
            <person name="Noel B."/>
            <person name="Kuo A."/>
            <person name="Morin E."/>
            <person name="Chen J."/>
            <person name="Kohler A."/>
            <person name="Krizsan K."/>
            <person name="Balestrini R."/>
            <person name="Da Silva C."/>
            <person name="Montanini B."/>
            <person name="Hainaut M."/>
            <person name="Levati E."/>
            <person name="Barry K.W."/>
            <person name="Belfiori B."/>
            <person name="Cichocki N."/>
            <person name="Clum A."/>
            <person name="Dockter R.B."/>
            <person name="Fauchery L."/>
            <person name="Guy J."/>
            <person name="Iotti M."/>
            <person name="Le Tacon F."/>
            <person name="Lindquist E.A."/>
            <person name="Lipzen A."/>
            <person name="Malagnac F."/>
            <person name="Mello A."/>
            <person name="Molinier V."/>
            <person name="Miyauchi S."/>
            <person name="Poulain J."/>
            <person name="Riccioni C."/>
            <person name="Rubini A."/>
            <person name="Sitrit Y."/>
            <person name="Splivallo R."/>
            <person name="Traeger S."/>
            <person name="Wang M."/>
            <person name="Zifcakova L."/>
            <person name="Wipf D."/>
            <person name="Zambonelli A."/>
            <person name="Paolocci F."/>
            <person name="Nowrousian M."/>
            <person name="Ottonello S."/>
            <person name="Baldrian P."/>
            <person name="Spatafora J.W."/>
            <person name="Henrissat B."/>
            <person name="Nagy L.G."/>
            <person name="Aury J.M."/>
            <person name="Wincker P."/>
            <person name="Grigoriev I.V."/>
            <person name="Bonfante P."/>
            <person name="Martin F.M."/>
        </authorList>
    </citation>
    <scope>NUCLEOTIDE SEQUENCE [LARGE SCALE GENOMIC DNA]</scope>
    <source>
        <strain evidence="4 5">RN42</strain>
    </source>
</reference>
<evidence type="ECO:0000313" key="4">
    <source>
        <dbReference type="EMBL" id="RPA74485.1"/>
    </source>
</evidence>
<feature type="compositionally biased region" description="Polar residues" evidence="1">
    <location>
        <begin position="322"/>
        <end position="340"/>
    </location>
</feature>
<dbReference type="Proteomes" id="UP000275078">
    <property type="component" value="Unassembled WGS sequence"/>
</dbReference>
<feature type="region of interest" description="Disordered" evidence="1">
    <location>
        <begin position="322"/>
        <end position="371"/>
    </location>
</feature>